<evidence type="ECO:0000256" key="1">
    <source>
        <dbReference type="ARBA" id="ARBA00001971"/>
    </source>
</evidence>
<dbReference type="InterPro" id="IPR002401">
    <property type="entry name" value="Cyt_P450_E_grp-I"/>
</dbReference>
<dbReference type="Gene3D" id="1.10.630.10">
    <property type="entry name" value="Cytochrome P450"/>
    <property type="match status" value="2"/>
</dbReference>
<keyword evidence="3 5" id="KW-0479">Metal-binding</keyword>
<dbReference type="AlphaFoldDB" id="A0A9P8VMK3"/>
<organism evidence="8 9">
    <name type="scientific">Plectosphaerella plurivora</name>
    <dbReference type="NCBI Taxonomy" id="936078"/>
    <lineage>
        <taxon>Eukaryota</taxon>
        <taxon>Fungi</taxon>
        <taxon>Dikarya</taxon>
        <taxon>Ascomycota</taxon>
        <taxon>Pezizomycotina</taxon>
        <taxon>Sordariomycetes</taxon>
        <taxon>Hypocreomycetidae</taxon>
        <taxon>Glomerellales</taxon>
        <taxon>Plectosphaerellaceae</taxon>
        <taxon>Plectosphaerella</taxon>
    </lineage>
</organism>
<evidence type="ECO:0000256" key="6">
    <source>
        <dbReference type="RuleBase" id="RU000461"/>
    </source>
</evidence>
<keyword evidence="4 5" id="KW-0408">Iron</keyword>
<dbReference type="GO" id="GO:0005506">
    <property type="term" value="F:iron ion binding"/>
    <property type="evidence" value="ECO:0007669"/>
    <property type="project" value="InterPro"/>
</dbReference>
<evidence type="ECO:0000256" key="4">
    <source>
        <dbReference type="ARBA" id="ARBA00023004"/>
    </source>
</evidence>
<keyword evidence="9" id="KW-1185">Reference proteome</keyword>
<feature type="transmembrane region" description="Helical" evidence="7">
    <location>
        <begin position="7"/>
        <end position="25"/>
    </location>
</feature>
<protein>
    <submittedName>
        <fullName evidence="8">Cytochrome P450</fullName>
    </submittedName>
</protein>
<dbReference type="SUPFAM" id="SSF48264">
    <property type="entry name" value="Cytochrome P450"/>
    <property type="match status" value="1"/>
</dbReference>
<dbReference type="InterPro" id="IPR001128">
    <property type="entry name" value="Cyt_P450"/>
</dbReference>
<keyword evidence="7" id="KW-0472">Membrane</keyword>
<dbReference type="PANTHER" id="PTHR24305">
    <property type="entry name" value="CYTOCHROME P450"/>
    <property type="match status" value="1"/>
</dbReference>
<keyword evidence="7" id="KW-1133">Transmembrane helix</keyword>
<feature type="binding site" description="axial binding residue" evidence="5">
    <location>
        <position position="365"/>
    </location>
    <ligand>
        <name>heme</name>
        <dbReference type="ChEBI" id="CHEBI:30413"/>
    </ligand>
    <ligandPart>
        <name>Fe</name>
        <dbReference type="ChEBI" id="CHEBI:18248"/>
    </ligandPart>
</feature>
<proteinExistence type="inferred from homology"/>
<dbReference type="PANTHER" id="PTHR24305:SF164">
    <property type="entry name" value="P450, PUTATIVE (EUROFUNG)-RELATED"/>
    <property type="match status" value="1"/>
</dbReference>
<name>A0A9P8VMK3_9PEZI</name>
<evidence type="ECO:0000256" key="3">
    <source>
        <dbReference type="ARBA" id="ARBA00022723"/>
    </source>
</evidence>
<keyword evidence="6" id="KW-0503">Monooxygenase</keyword>
<dbReference type="PROSITE" id="PS00086">
    <property type="entry name" value="CYTOCHROME_P450"/>
    <property type="match status" value="1"/>
</dbReference>
<dbReference type="PRINTS" id="PR00463">
    <property type="entry name" value="EP450I"/>
</dbReference>
<dbReference type="InterPro" id="IPR017972">
    <property type="entry name" value="Cyt_P450_CS"/>
</dbReference>
<comment type="cofactor">
    <cofactor evidence="1 5">
        <name>heme</name>
        <dbReference type="ChEBI" id="CHEBI:30413"/>
    </cofactor>
</comment>
<gene>
    <name evidence="8" type="ORF">F5X68DRAFT_219631</name>
</gene>
<dbReference type="Proteomes" id="UP000770015">
    <property type="component" value="Unassembled WGS sequence"/>
</dbReference>
<dbReference type="GO" id="GO:0020037">
    <property type="term" value="F:heme binding"/>
    <property type="evidence" value="ECO:0007669"/>
    <property type="project" value="InterPro"/>
</dbReference>
<sequence>MDEHPRATLAVLVAAPVAILCLWLWSLNLPAMSKIPGPWYLKFTTLFVKYHQFRGSTTLWAYGLHLKYGPVVQIGSNEISFASFTATKQIYNTGNRDFGKTEIYHLFKQEGHINLFTAFDAGKHAEIRKQLADRYSNSTVLKSEILHKITERAETFTAKCVAAGSADVYSWFLPQSIGLEKGGAMIRDYVKQTLDAGGHADFTLAAKLLNLPTFDRSLAVSECLDHIAAGIETTGDTLCWLMWELSQPKHQDKVDKLRTELLSRQPDQGLDALPYLVAVVQEALRLWAPGTVQLPRYVPDGGRHMDGYFVPGHTIVGVTSYSMHRLDTSVFPNPHEFLPERWLDPEGNSERMRLFFAFGMGARTCIGKNLAMAEMRACLNAVYSRYRTRPAADMTASMDLDDVVLSTRPRGMCCKLEFVPWEKDSGVKQTV</sequence>
<dbReference type="InterPro" id="IPR050121">
    <property type="entry name" value="Cytochrome_P450_monoxygenase"/>
</dbReference>
<accession>A0A9P8VMK3</accession>
<reference evidence="8" key="1">
    <citation type="journal article" date="2021" name="Nat. Commun.">
        <title>Genetic determinants of endophytism in the Arabidopsis root mycobiome.</title>
        <authorList>
            <person name="Mesny F."/>
            <person name="Miyauchi S."/>
            <person name="Thiergart T."/>
            <person name="Pickel B."/>
            <person name="Atanasova L."/>
            <person name="Karlsson M."/>
            <person name="Huettel B."/>
            <person name="Barry K.W."/>
            <person name="Haridas S."/>
            <person name="Chen C."/>
            <person name="Bauer D."/>
            <person name="Andreopoulos W."/>
            <person name="Pangilinan J."/>
            <person name="LaButti K."/>
            <person name="Riley R."/>
            <person name="Lipzen A."/>
            <person name="Clum A."/>
            <person name="Drula E."/>
            <person name="Henrissat B."/>
            <person name="Kohler A."/>
            <person name="Grigoriev I.V."/>
            <person name="Martin F.M."/>
            <person name="Hacquard S."/>
        </authorList>
    </citation>
    <scope>NUCLEOTIDE SEQUENCE</scope>
    <source>
        <strain evidence="8">MPI-SDFR-AT-0117</strain>
    </source>
</reference>
<comment type="similarity">
    <text evidence="6">Belongs to the cytochrome P450 family.</text>
</comment>
<keyword evidence="7" id="KW-0812">Transmembrane</keyword>
<evidence type="ECO:0000256" key="2">
    <source>
        <dbReference type="ARBA" id="ARBA00022617"/>
    </source>
</evidence>
<dbReference type="GO" id="GO:0016705">
    <property type="term" value="F:oxidoreductase activity, acting on paired donors, with incorporation or reduction of molecular oxygen"/>
    <property type="evidence" value="ECO:0007669"/>
    <property type="project" value="InterPro"/>
</dbReference>
<keyword evidence="6" id="KW-0560">Oxidoreductase</keyword>
<evidence type="ECO:0000313" key="8">
    <source>
        <dbReference type="EMBL" id="KAH6697631.1"/>
    </source>
</evidence>
<dbReference type="GO" id="GO:0004497">
    <property type="term" value="F:monooxygenase activity"/>
    <property type="evidence" value="ECO:0007669"/>
    <property type="project" value="UniProtKB-KW"/>
</dbReference>
<dbReference type="EMBL" id="JAGSXJ010000001">
    <property type="protein sequence ID" value="KAH6697631.1"/>
    <property type="molecule type" value="Genomic_DNA"/>
</dbReference>
<dbReference type="Pfam" id="PF00067">
    <property type="entry name" value="p450"/>
    <property type="match status" value="1"/>
</dbReference>
<evidence type="ECO:0000256" key="5">
    <source>
        <dbReference type="PIRSR" id="PIRSR602401-1"/>
    </source>
</evidence>
<evidence type="ECO:0000313" key="9">
    <source>
        <dbReference type="Proteomes" id="UP000770015"/>
    </source>
</evidence>
<keyword evidence="2 5" id="KW-0349">Heme</keyword>
<dbReference type="InterPro" id="IPR036396">
    <property type="entry name" value="Cyt_P450_sf"/>
</dbReference>
<dbReference type="PRINTS" id="PR00385">
    <property type="entry name" value="P450"/>
</dbReference>
<dbReference type="OrthoDB" id="1470350at2759"/>
<comment type="caution">
    <text evidence="8">The sequence shown here is derived from an EMBL/GenBank/DDBJ whole genome shotgun (WGS) entry which is preliminary data.</text>
</comment>
<evidence type="ECO:0000256" key="7">
    <source>
        <dbReference type="SAM" id="Phobius"/>
    </source>
</evidence>